<dbReference type="GO" id="GO:0005856">
    <property type="term" value="C:cytoskeleton"/>
    <property type="evidence" value="ECO:0007669"/>
    <property type="project" value="TreeGrafter"/>
</dbReference>
<dbReference type="PANTHER" id="PTHR32083:SF48">
    <property type="entry name" value="TRANS-GOLGI NETWORK-LOCALIZED SYP41-INTERACTING PROTEIN 1"/>
    <property type="match status" value="1"/>
</dbReference>
<organism evidence="4 5">
    <name type="scientific">Linum trigynum</name>
    <dbReference type="NCBI Taxonomy" id="586398"/>
    <lineage>
        <taxon>Eukaryota</taxon>
        <taxon>Viridiplantae</taxon>
        <taxon>Streptophyta</taxon>
        <taxon>Embryophyta</taxon>
        <taxon>Tracheophyta</taxon>
        <taxon>Spermatophyta</taxon>
        <taxon>Magnoliopsida</taxon>
        <taxon>eudicotyledons</taxon>
        <taxon>Gunneridae</taxon>
        <taxon>Pentapetalae</taxon>
        <taxon>rosids</taxon>
        <taxon>fabids</taxon>
        <taxon>Malpighiales</taxon>
        <taxon>Linaceae</taxon>
        <taxon>Linum</taxon>
    </lineage>
</organism>
<feature type="region of interest" description="Disordered" evidence="3">
    <location>
        <begin position="47"/>
        <end position="78"/>
    </location>
</feature>
<sequence length="612" mass="71905">MVLFDFKSDKHFVASSDKTTIHVYELTNPTIHPSRIRKTHWREVANITPAPDHQDGGDDDEDQTDPDEDDAAAGEEEEESYNGLMFFDGHGKIEGYAALTKLAQHLTRLRLIVSPQGQGFQDVVELGEHKEFGIHYLRLNDLFNWPDHGVNMASVTTWPRLVLKYTITKREKRPMLDGGVSKEKYEELKKTVSQKDKELGKLKEEMEEQDREIQTLKEEREDASERQEAELRELEEEKDEVLRKLLKKKDDELQMLKRRKDKEIQMLEEEKENASEQQEAELRELEKKKNEELRDLMKRKDDELQKLETRMNDELKILKREKDDGAKLSKEKDDELKTMRDEVENLRKANKGDEAAAAAKKGKILVSSDEWHKLKKDEAEMRQEVMKNDEEMKRRLKKEKEDNEALQKLMNKKDAESEKLRKEKEEAMQAYATETRKLRDQLSQVQEVERRRTQSWALTGATRFLGEYVVDVRSRRPVSQDTWHNLRIEAPRDHYYIYEPSTNPSSSRFPMRNWLVVDEESKDWPSPPKVGVHCQPAGQFDKANWWFVKSFHPDGRLAMVAYYDGSQTSYVDPNYLYPVRLPFPRNSKVYTTIPFFLVPANGGNMLAFMYRD</sequence>
<dbReference type="Proteomes" id="UP001497516">
    <property type="component" value="Chromosome 4"/>
</dbReference>
<proteinExistence type="predicted"/>
<protein>
    <submittedName>
        <fullName evidence="4">Uncharacterized protein</fullName>
    </submittedName>
</protein>
<evidence type="ECO:0000313" key="5">
    <source>
        <dbReference type="Proteomes" id="UP001497516"/>
    </source>
</evidence>
<keyword evidence="1 2" id="KW-0175">Coiled coil</keyword>
<dbReference type="PANTHER" id="PTHR32083">
    <property type="entry name" value="CILIA AND FLAGELLA-ASSOCIATED PROTEIN 58-RELATED"/>
    <property type="match status" value="1"/>
</dbReference>
<dbReference type="AlphaFoldDB" id="A0AAV2E3E9"/>
<keyword evidence="5" id="KW-1185">Reference proteome</keyword>
<feature type="compositionally biased region" description="Acidic residues" evidence="3">
    <location>
        <begin position="57"/>
        <end position="78"/>
    </location>
</feature>
<evidence type="ECO:0000313" key="4">
    <source>
        <dbReference type="EMBL" id="CAL1380168.1"/>
    </source>
</evidence>
<evidence type="ECO:0000256" key="3">
    <source>
        <dbReference type="SAM" id="MobiDB-lite"/>
    </source>
</evidence>
<feature type="compositionally biased region" description="Basic and acidic residues" evidence="3">
    <location>
        <begin position="280"/>
        <end position="303"/>
    </location>
</feature>
<feature type="compositionally biased region" description="Basic and acidic residues" evidence="3">
    <location>
        <begin position="211"/>
        <end position="232"/>
    </location>
</feature>
<accession>A0AAV2E3E9</accession>
<gene>
    <name evidence="4" type="ORF">LTRI10_LOCUS21632</name>
</gene>
<reference evidence="4 5" key="1">
    <citation type="submission" date="2024-04" db="EMBL/GenBank/DDBJ databases">
        <authorList>
            <person name="Fracassetti M."/>
        </authorList>
    </citation>
    <scope>NUCLEOTIDE SEQUENCE [LARGE SCALE GENOMIC DNA]</scope>
</reference>
<feature type="region of interest" description="Disordered" evidence="3">
    <location>
        <begin position="267"/>
        <end position="303"/>
    </location>
</feature>
<feature type="region of interest" description="Disordered" evidence="3">
    <location>
        <begin position="198"/>
        <end position="232"/>
    </location>
</feature>
<dbReference type="EMBL" id="OZ034817">
    <property type="protein sequence ID" value="CAL1380168.1"/>
    <property type="molecule type" value="Genomic_DNA"/>
</dbReference>
<feature type="coiled-coil region" evidence="2">
    <location>
        <begin position="382"/>
        <end position="451"/>
    </location>
</feature>
<name>A0AAV2E3E9_9ROSI</name>
<evidence type="ECO:0000256" key="1">
    <source>
        <dbReference type="ARBA" id="ARBA00023054"/>
    </source>
</evidence>
<evidence type="ECO:0000256" key="2">
    <source>
        <dbReference type="SAM" id="Coils"/>
    </source>
</evidence>